<dbReference type="STRING" id="4072.A0A2G2Y3J2"/>
<dbReference type="OMA" id="WEIRDEN"/>
<keyword evidence="2" id="KW-1185">Reference proteome</keyword>
<accession>A0A2G2Y3J2</accession>
<gene>
    <name evidence="1" type="ORF">T459_31860</name>
</gene>
<evidence type="ECO:0000313" key="2">
    <source>
        <dbReference type="Proteomes" id="UP000222542"/>
    </source>
</evidence>
<proteinExistence type="predicted"/>
<name>A0A2G2Y3J2_CAPAN</name>
<reference evidence="1 2" key="2">
    <citation type="journal article" date="2017" name="Genome Biol.">
        <title>New reference genome sequences of hot pepper reveal the massive evolution of plant disease-resistance genes by retroduplication.</title>
        <authorList>
            <person name="Kim S."/>
            <person name="Park J."/>
            <person name="Yeom S.I."/>
            <person name="Kim Y.M."/>
            <person name="Seo E."/>
            <person name="Kim K.T."/>
            <person name="Kim M.S."/>
            <person name="Lee J.M."/>
            <person name="Cheong K."/>
            <person name="Shin H.S."/>
            <person name="Kim S.B."/>
            <person name="Han K."/>
            <person name="Lee J."/>
            <person name="Park M."/>
            <person name="Lee H.A."/>
            <person name="Lee H.Y."/>
            <person name="Lee Y."/>
            <person name="Oh S."/>
            <person name="Lee J.H."/>
            <person name="Choi E."/>
            <person name="Choi E."/>
            <person name="Lee S.E."/>
            <person name="Jeon J."/>
            <person name="Kim H."/>
            <person name="Choi G."/>
            <person name="Song H."/>
            <person name="Lee J."/>
            <person name="Lee S.C."/>
            <person name="Kwon J.K."/>
            <person name="Lee H.Y."/>
            <person name="Koo N."/>
            <person name="Hong Y."/>
            <person name="Kim R.W."/>
            <person name="Kang W.H."/>
            <person name="Huh J.H."/>
            <person name="Kang B.C."/>
            <person name="Yang T.J."/>
            <person name="Lee Y.H."/>
            <person name="Bennetzen J.L."/>
            <person name="Choi D."/>
        </authorList>
    </citation>
    <scope>NUCLEOTIDE SEQUENCE [LARGE SCALE GENOMIC DNA]</scope>
    <source>
        <strain evidence="2">cv. CM334</strain>
    </source>
</reference>
<evidence type="ECO:0000313" key="1">
    <source>
        <dbReference type="EMBL" id="PHT64333.1"/>
    </source>
</evidence>
<dbReference type="AlphaFoldDB" id="A0A2G2Y3J2"/>
<dbReference type="Gramene" id="PHT64333">
    <property type="protein sequence ID" value="PHT64333"/>
    <property type="gene ID" value="T459_31860"/>
</dbReference>
<dbReference type="PANTHER" id="PTHR31973:SF195">
    <property type="entry name" value="MUDR FAMILY TRANSPOSASE"/>
    <property type="match status" value="1"/>
</dbReference>
<protein>
    <recommendedName>
        <fullName evidence="3">Zinc finger PMZ-type domain-containing protein</fullName>
    </recommendedName>
</protein>
<comment type="caution">
    <text evidence="1">The sequence shown here is derived from an EMBL/GenBank/DDBJ whole genome shotgun (WGS) entry which is preliminary data.</text>
</comment>
<sequence length="258" mass="30046">MWNASSAHQVRKFEALMWEIRDENEEAYEYLMQFPLDKWTISHDDGKRWRVLRTNLSESFNDLLKKARGLPVTAMVRLLLEKTAERVMLQILLGRTDTPPKQTGAHQKQLDILAPTYAVYELRSIQVDGTGGNPHRVSLNDKKCDYGKWDNLHFPCSHVMKVTKRMGGLSRNFVSEHFTTENYVATYFKLFSPVGHEAYWPSPSFIMRSNEFYRRPNRQRTTKVPNEMDRGPAVYGRACGLCRQTGHDRCRCPTRNQT</sequence>
<dbReference type="Proteomes" id="UP000222542">
    <property type="component" value="Unassembled WGS sequence"/>
</dbReference>
<dbReference type="PANTHER" id="PTHR31973">
    <property type="entry name" value="POLYPROTEIN, PUTATIVE-RELATED"/>
    <property type="match status" value="1"/>
</dbReference>
<reference evidence="1 2" key="1">
    <citation type="journal article" date="2014" name="Nat. Genet.">
        <title>Genome sequence of the hot pepper provides insights into the evolution of pungency in Capsicum species.</title>
        <authorList>
            <person name="Kim S."/>
            <person name="Park M."/>
            <person name="Yeom S.I."/>
            <person name="Kim Y.M."/>
            <person name="Lee J.M."/>
            <person name="Lee H.A."/>
            <person name="Seo E."/>
            <person name="Choi J."/>
            <person name="Cheong K."/>
            <person name="Kim K.T."/>
            <person name="Jung K."/>
            <person name="Lee G.W."/>
            <person name="Oh S.K."/>
            <person name="Bae C."/>
            <person name="Kim S.B."/>
            <person name="Lee H.Y."/>
            <person name="Kim S.Y."/>
            <person name="Kim M.S."/>
            <person name="Kang B.C."/>
            <person name="Jo Y.D."/>
            <person name="Yang H.B."/>
            <person name="Jeong H.J."/>
            <person name="Kang W.H."/>
            <person name="Kwon J.K."/>
            <person name="Shin C."/>
            <person name="Lim J.Y."/>
            <person name="Park J.H."/>
            <person name="Huh J.H."/>
            <person name="Kim J.S."/>
            <person name="Kim B.D."/>
            <person name="Cohen O."/>
            <person name="Paran I."/>
            <person name="Suh M.C."/>
            <person name="Lee S.B."/>
            <person name="Kim Y.K."/>
            <person name="Shin Y."/>
            <person name="Noh S.J."/>
            <person name="Park J."/>
            <person name="Seo Y.S."/>
            <person name="Kwon S.Y."/>
            <person name="Kim H.A."/>
            <person name="Park J.M."/>
            <person name="Kim H.J."/>
            <person name="Choi S.B."/>
            <person name="Bosland P.W."/>
            <person name="Reeves G."/>
            <person name="Jo S.H."/>
            <person name="Lee B.W."/>
            <person name="Cho H.T."/>
            <person name="Choi H.S."/>
            <person name="Lee M.S."/>
            <person name="Yu Y."/>
            <person name="Do Choi Y."/>
            <person name="Park B.S."/>
            <person name="van Deynze A."/>
            <person name="Ashrafi H."/>
            <person name="Hill T."/>
            <person name="Kim W.T."/>
            <person name="Pai H.S."/>
            <person name="Ahn H.K."/>
            <person name="Yeam I."/>
            <person name="Giovannoni J.J."/>
            <person name="Rose J.K."/>
            <person name="Sorensen I."/>
            <person name="Lee S.J."/>
            <person name="Kim R.W."/>
            <person name="Choi I.Y."/>
            <person name="Choi B.S."/>
            <person name="Lim J.S."/>
            <person name="Lee Y.H."/>
            <person name="Choi D."/>
        </authorList>
    </citation>
    <scope>NUCLEOTIDE SEQUENCE [LARGE SCALE GENOMIC DNA]</scope>
    <source>
        <strain evidence="2">cv. CM334</strain>
    </source>
</reference>
<organism evidence="1 2">
    <name type="scientific">Capsicum annuum</name>
    <name type="common">Capsicum pepper</name>
    <dbReference type="NCBI Taxonomy" id="4072"/>
    <lineage>
        <taxon>Eukaryota</taxon>
        <taxon>Viridiplantae</taxon>
        <taxon>Streptophyta</taxon>
        <taxon>Embryophyta</taxon>
        <taxon>Tracheophyta</taxon>
        <taxon>Spermatophyta</taxon>
        <taxon>Magnoliopsida</taxon>
        <taxon>eudicotyledons</taxon>
        <taxon>Gunneridae</taxon>
        <taxon>Pentapetalae</taxon>
        <taxon>asterids</taxon>
        <taxon>lamiids</taxon>
        <taxon>Solanales</taxon>
        <taxon>Solanaceae</taxon>
        <taxon>Solanoideae</taxon>
        <taxon>Capsiceae</taxon>
        <taxon>Capsicum</taxon>
    </lineage>
</organism>
<dbReference type="EMBL" id="AYRZ02000016">
    <property type="protein sequence ID" value="PHT64333.1"/>
    <property type="molecule type" value="Genomic_DNA"/>
</dbReference>
<evidence type="ECO:0008006" key="3">
    <source>
        <dbReference type="Google" id="ProtNLM"/>
    </source>
</evidence>